<accession>A0A381XQX2</accession>
<dbReference type="EMBL" id="UINC01015955">
    <property type="protein sequence ID" value="SVA66801.1"/>
    <property type="molecule type" value="Genomic_DNA"/>
</dbReference>
<gene>
    <name evidence="1" type="ORF">METZ01_LOCUS119655</name>
</gene>
<evidence type="ECO:0000313" key="1">
    <source>
        <dbReference type="EMBL" id="SVA66801.1"/>
    </source>
</evidence>
<name>A0A381XQX2_9ZZZZ</name>
<sequence>LEFKFKDYDPFFNINTLDDLELAKKLNIK</sequence>
<protein>
    <recommendedName>
        <fullName evidence="2">MobA-like NTP transferase domain-containing protein</fullName>
    </recommendedName>
</protein>
<feature type="non-terminal residue" evidence="1">
    <location>
        <position position="1"/>
    </location>
</feature>
<dbReference type="AlphaFoldDB" id="A0A381XQX2"/>
<evidence type="ECO:0008006" key="2">
    <source>
        <dbReference type="Google" id="ProtNLM"/>
    </source>
</evidence>
<proteinExistence type="predicted"/>
<organism evidence="1">
    <name type="scientific">marine metagenome</name>
    <dbReference type="NCBI Taxonomy" id="408172"/>
    <lineage>
        <taxon>unclassified sequences</taxon>
        <taxon>metagenomes</taxon>
        <taxon>ecological metagenomes</taxon>
    </lineage>
</organism>
<reference evidence="1" key="1">
    <citation type="submission" date="2018-05" db="EMBL/GenBank/DDBJ databases">
        <authorList>
            <person name="Lanie J.A."/>
            <person name="Ng W.-L."/>
            <person name="Kazmierczak K.M."/>
            <person name="Andrzejewski T.M."/>
            <person name="Davidsen T.M."/>
            <person name="Wayne K.J."/>
            <person name="Tettelin H."/>
            <person name="Glass J.I."/>
            <person name="Rusch D."/>
            <person name="Podicherti R."/>
            <person name="Tsui H.-C.T."/>
            <person name="Winkler M.E."/>
        </authorList>
    </citation>
    <scope>NUCLEOTIDE SEQUENCE</scope>
</reference>